<sequence>KFDLESDALCRYDSLCLHGVPYCGNWLTGFVFSNILPALSTSTIVFKTDDSVTSSGFKITVIPQPLVFGQTIQEARGLGSNGRIIYYQPVSYSPRNPYTDECAGP</sequence>
<evidence type="ECO:0000313" key="2">
    <source>
        <dbReference type="Proteomes" id="UP000678393"/>
    </source>
</evidence>
<protein>
    <submittedName>
        <fullName evidence="1">Uncharacterized protein</fullName>
    </submittedName>
</protein>
<organism evidence="1 2">
    <name type="scientific">Candidula unifasciata</name>
    <dbReference type="NCBI Taxonomy" id="100452"/>
    <lineage>
        <taxon>Eukaryota</taxon>
        <taxon>Metazoa</taxon>
        <taxon>Spiralia</taxon>
        <taxon>Lophotrochozoa</taxon>
        <taxon>Mollusca</taxon>
        <taxon>Gastropoda</taxon>
        <taxon>Heterobranchia</taxon>
        <taxon>Euthyneura</taxon>
        <taxon>Panpulmonata</taxon>
        <taxon>Eupulmonata</taxon>
        <taxon>Stylommatophora</taxon>
        <taxon>Helicina</taxon>
        <taxon>Helicoidea</taxon>
        <taxon>Geomitridae</taxon>
        <taxon>Candidula</taxon>
    </lineage>
</organism>
<comment type="caution">
    <text evidence="1">The sequence shown here is derived from an EMBL/GenBank/DDBJ whole genome shotgun (WGS) entry which is preliminary data.</text>
</comment>
<accession>A0A8S3Z5B2</accession>
<dbReference type="AlphaFoldDB" id="A0A8S3Z5B2"/>
<gene>
    <name evidence="1" type="ORF">CUNI_LOCUS9056</name>
</gene>
<dbReference type="EMBL" id="CAJHNH020001544">
    <property type="protein sequence ID" value="CAG5123498.1"/>
    <property type="molecule type" value="Genomic_DNA"/>
</dbReference>
<dbReference type="SUPFAM" id="SSF49854">
    <property type="entry name" value="Spermadhesin, CUB domain"/>
    <property type="match status" value="1"/>
</dbReference>
<proteinExistence type="predicted"/>
<dbReference type="OrthoDB" id="6345439at2759"/>
<evidence type="ECO:0000313" key="1">
    <source>
        <dbReference type="EMBL" id="CAG5123498.1"/>
    </source>
</evidence>
<name>A0A8S3Z5B2_9EUPU</name>
<dbReference type="InterPro" id="IPR035914">
    <property type="entry name" value="Sperma_CUB_dom_sf"/>
</dbReference>
<reference evidence="1" key="1">
    <citation type="submission" date="2021-04" db="EMBL/GenBank/DDBJ databases">
        <authorList>
            <consortium name="Molecular Ecology Group"/>
        </authorList>
    </citation>
    <scope>NUCLEOTIDE SEQUENCE</scope>
</reference>
<feature type="non-terminal residue" evidence="1">
    <location>
        <position position="1"/>
    </location>
</feature>
<dbReference type="Proteomes" id="UP000678393">
    <property type="component" value="Unassembled WGS sequence"/>
</dbReference>
<keyword evidence="2" id="KW-1185">Reference proteome</keyword>